<dbReference type="GO" id="GO:0005829">
    <property type="term" value="C:cytosol"/>
    <property type="evidence" value="ECO:0007669"/>
    <property type="project" value="TreeGrafter"/>
</dbReference>
<organism evidence="16 17">
    <name type="scientific">Halovulum marinum</name>
    <dbReference type="NCBI Taxonomy" id="2662447"/>
    <lineage>
        <taxon>Bacteria</taxon>
        <taxon>Pseudomonadati</taxon>
        <taxon>Pseudomonadota</taxon>
        <taxon>Alphaproteobacteria</taxon>
        <taxon>Rhodobacterales</taxon>
        <taxon>Paracoccaceae</taxon>
        <taxon>Halovulum</taxon>
    </lineage>
</organism>
<evidence type="ECO:0000256" key="14">
    <source>
        <dbReference type="RuleBase" id="RU003451"/>
    </source>
</evidence>
<comment type="function">
    <text evidence="9">Bifunctional enzyme with both catalase and broad-spectrum peroxidase activity. Important for stationary phase survival.</text>
</comment>
<dbReference type="FunFam" id="1.10.520.10:FF:000002">
    <property type="entry name" value="Catalase-peroxidase"/>
    <property type="match status" value="1"/>
</dbReference>
<sequence>MDGNDAPTGTCPVIHGIGGRSNRDWWPKQLNLKILGQNSSLTDPMGDGFDYAEEFRKLDLKAVKADIAALLTDSQDWWPADYGNYGPFIIRMAWHSAGTYRTGDGRGGSSSGTQRFAPLNSWPDNANLDKARRLLWPIKKKYGKALSWADLMILAGNVAIETMGGRTFGFGGGREDIWEPEEDIYWGTEEEWLATSDKPGSRYSGERVLQNPLAAVQMGLIYVNPEGPDGNPDPLASARDIRDTFARMAMNDEETVALTAGGHTFGKTHGAGDASLVGLEPEGADIAEQGLGWTSTHVTGNGRHTITSGLEGPWTPTPTKWDNGYFDVLFGYEWELVKSPAGAWQWAARDLREEDMAPQVDGDGKVPLMMTTADMAMRMDPEYEKISRRFHANPDQFADAFARAWYKLTHRDMGPRLRLLGDEVPAEELLWQDPIPEVDHPLVDAADIAGLKAKILASGLTVPELVATAWASAATFRGSDKRGGANGARIRLEPARTWEANQPEQLARVLSVLEGIQADFNAAQSGGRKVSLADLIVLGGSAAVEKAARDAGHAVEVPFAPGRMDASQEQTDAESYAVLEPEADGFRNYLKADYAVPTEALLIDRAQLLTLTAPEMTVLVGGLRVLGNTVGGARHGVFTDRPGTLSNDFFVNLLDMGTMWKARDGEDGIYDGLDRATGAPKWTGTRVDLVFGSNAQLRALAEVYACDDAEATFVQDFVQAWTKVMNLDRFDLA</sequence>
<dbReference type="GO" id="GO:0070301">
    <property type="term" value="P:cellular response to hydrogen peroxide"/>
    <property type="evidence" value="ECO:0007669"/>
    <property type="project" value="TreeGrafter"/>
</dbReference>
<dbReference type="InterPro" id="IPR010255">
    <property type="entry name" value="Haem_peroxidase_sf"/>
</dbReference>
<dbReference type="GO" id="GO:0042744">
    <property type="term" value="P:hydrogen peroxide catabolic process"/>
    <property type="evidence" value="ECO:0007669"/>
    <property type="project" value="UniProtKB-KW"/>
</dbReference>
<comment type="PTM">
    <text evidence="13">Formation of the three residue Trp-Tyr-Met cross-link is important for the catalase, but not the peroxidase activity of the enzyme.</text>
</comment>
<feature type="cross-link" description="Tryptophyl-tyrosyl-methioninium (Tyr-Met) (with Trp-94)" evidence="13">
    <location>
        <begin position="222"/>
        <end position="248"/>
    </location>
</feature>
<evidence type="ECO:0000256" key="6">
    <source>
        <dbReference type="ARBA" id="ARBA00023324"/>
    </source>
</evidence>
<protein>
    <recommendedName>
        <fullName evidence="12 13">Catalase-peroxidase</fullName>
        <shortName evidence="13">CP</shortName>
        <ecNumber evidence="11 13">1.11.1.21</ecNumber>
    </recommendedName>
    <alternativeName>
        <fullName evidence="13">Peroxidase/catalase</fullName>
    </alternativeName>
</protein>
<dbReference type="InterPro" id="IPR019794">
    <property type="entry name" value="Peroxidases_AS"/>
</dbReference>
<dbReference type="FunFam" id="1.10.420.10:FF:000002">
    <property type="entry name" value="Catalase-peroxidase"/>
    <property type="match status" value="1"/>
</dbReference>
<evidence type="ECO:0000256" key="8">
    <source>
        <dbReference type="ARBA" id="ARBA00051651"/>
    </source>
</evidence>
<dbReference type="NCBIfam" id="NF011635">
    <property type="entry name" value="PRK15061.1"/>
    <property type="match status" value="1"/>
</dbReference>
<dbReference type="GO" id="GO:0046872">
    <property type="term" value="F:metal ion binding"/>
    <property type="evidence" value="ECO:0007669"/>
    <property type="project" value="UniProtKB-KW"/>
</dbReference>
<dbReference type="FunFam" id="1.10.420.10:FF:000004">
    <property type="entry name" value="Catalase-peroxidase"/>
    <property type="match status" value="1"/>
</dbReference>
<comment type="cofactor">
    <cofactor evidence="13">
        <name>heme b</name>
        <dbReference type="ChEBI" id="CHEBI:60344"/>
    </cofactor>
    <text evidence="13">Binds 1 heme b (iron(II)-protoporphyrin IX) group per dimer.</text>
</comment>
<keyword evidence="5 13" id="KW-0408">Iron</keyword>
<dbReference type="Gene3D" id="1.10.420.10">
    <property type="entry name" value="Peroxidase, domain 2"/>
    <property type="match status" value="2"/>
</dbReference>
<dbReference type="PANTHER" id="PTHR30555">
    <property type="entry name" value="HYDROPEROXIDASE I, BIFUNCTIONAL CATALASE-PEROXIDASE"/>
    <property type="match status" value="1"/>
</dbReference>
<evidence type="ECO:0000256" key="4">
    <source>
        <dbReference type="ARBA" id="ARBA00023002"/>
    </source>
</evidence>
<comment type="catalytic activity">
    <reaction evidence="7 13 14">
        <text>2 H2O2 = O2 + 2 H2O</text>
        <dbReference type="Rhea" id="RHEA:20309"/>
        <dbReference type="ChEBI" id="CHEBI:15377"/>
        <dbReference type="ChEBI" id="CHEBI:15379"/>
        <dbReference type="ChEBI" id="CHEBI:16240"/>
        <dbReference type="EC" id="1.11.1.21"/>
    </reaction>
</comment>
<evidence type="ECO:0000256" key="3">
    <source>
        <dbReference type="ARBA" id="ARBA00022723"/>
    </source>
</evidence>
<feature type="domain" description="Plant heme peroxidase family profile" evidence="15">
    <location>
        <begin position="448"/>
        <end position="733"/>
    </location>
</feature>
<dbReference type="PANTHER" id="PTHR30555:SF0">
    <property type="entry name" value="CATALASE-PEROXIDASE"/>
    <property type="match status" value="1"/>
</dbReference>
<gene>
    <name evidence="13 16" type="primary">katG</name>
    <name evidence="16" type="ORF">GE300_04065</name>
</gene>
<evidence type="ECO:0000256" key="9">
    <source>
        <dbReference type="ARBA" id="ARBA00057360"/>
    </source>
</evidence>
<dbReference type="GO" id="GO:0020037">
    <property type="term" value="F:heme binding"/>
    <property type="evidence" value="ECO:0007669"/>
    <property type="project" value="InterPro"/>
</dbReference>
<dbReference type="EC" id="1.11.1.21" evidence="11 13"/>
<evidence type="ECO:0000256" key="11">
    <source>
        <dbReference type="ARBA" id="ARBA00067012"/>
    </source>
</evidence>
<evidence type="ECO:0000313" key="17">
    <source>
        <dbReference type="Proteomes" id="UP000474957"/>
    </source>
</evidence>
<dbReference type="PRINTS" id="PR00460">
    <property type="entry name" value="BPEROXIDASE"/>
</dbReference>
<keyword evidence="2 13" id="KW-0349">Heme</keyword>
<keyword evidence="17" id="KW-1185">Reference proteome</keyword>
<dbReference type="AlphaFoldDB" id="A0A6L5YX49"/>
<dbReference type="HAMAP" id="MF_01961">
    <property type="entry name" value="Catal_peroxid"/>
    <property type="match status" value="1"/>
</dbReference>
<dbReference type="CDD" id="cd08200">
    <property type="entry name" value="catalase_peroxidase_2"/>
    <property type="match status" value="1"/>
</dbReference>
<dbReference type="Pfam" id="PF00141">
    <property type="entry name" value="peroxidase"/>
    <property type="match status" value="2"/>
</dbReference>
<dbReference type="PROSITE" id="PS50873">
    <property type="entry name" value="PEROXIDASE_4"/>
    <property type="match status" value="2"/>
</dbReference>
<evidence type="ECO:0000259" key="15">
    <source>
        <dbReference type="PROSITE" id="PS50873"/>
    </source>
</evidence>
<evidence type="ECO:0000256" key="10">
    <source>
        <dbReference type="ARBA" id="ARBA00060838"/>
    </source>
</evidence>
<evidence type="ECO:0000256" key="7">
    <source>
        <dbReference type="ARBA" id="ARBA00049145"/>
    </source>
</evidence>
<feature type="domain" description="Plant heme peroxidase family profile" evidence="15">
    <location>
        <begin position="128"/>
        <end position="422"/>
    </location>
</feature>
<accession>A0A6L5YX49</accession>
<evidence type="ECO:0000313" key="16">
    <source>
        <dbReference type="EMBL" id="MSU88797.1"/>
    </source>
</evidence>
<evidence type="ECO:0000256" key="13">
    <source>
        <dbReference type="HAMAP-Rule" id="MF_01961"/>
    </source>
</evidence>
<dbReference type="PROSITE" id="PS00436">
    <property type="entry name" value="PEROXIDASE_2"/>
    <property type="match status" value="1"/>
</dbReference>
<dbReference type="InterPro" id="IPR000763">
    <property type="entry name" value="Catalase_peroxidase"/>
</dbReference>
<evidence type="ECO:0000256" key="12">
    <source>
        <dbReference type="ARBA" id="ARBA00074141"/>
    </source>
</evidence>
<dbReference type="SUPFAM" id="SSF48113">
    <property type="entry name" value="Heme-dependent peroxidases"/>
    <property type="match status" value="2"/>
</dbReference>
<comment type="similarity">
    <text evidence="10 13 14">Belongs to the peroxidase family. Peroxidase/catalase subfamily.</text>
</comment>
<dbReference type="Gene3D" id="1.10.520.10">
    <property type="match status" value="2"/>
</dbReference>
<comment type="catalytic activity">
    <reaction evidence="8 13 14">
        <text>H2O2 + AH2 = A + 2 H2O</text>
        <dbReference type="Rhea" id="RHEA:30275"/>
        <dbReference type="ChEBI" id="CHEBI:13193"/>
        <dbReference type="ChEBI" id="CHEBI:15377"/>
        <dbReference type="ChEBI" id="CHEBI:16240"/>
        <dbReference type="ChEBI" id="CHEBI:17499"/>
        <dbReference type="EC" id="1.11.1.21"/>
    </reaction>
</comment>
<feature type="binding site" description="axial binding residue" evidence="13">
    <location>
        <position position="263"/>
    </location>
    <ligand>
        <name>heme b</name>
        <dbReference type="ChEBI" id="CHEBI:60344"/>
    </ligand>
    <ligandPart>
        <name>Fe</name>
        <dbReference type="ChEBI" id="CHEBI:18248"/>
    </ligandPart>
</feature>
<evidence type="ECO:0000256" key="2">
    <source>
        <dbReference type="ARBA" id="ARBA00022617"/>
    </source>
</evidence>
<dbReference type="EMBL" id="WIND01000002">
    <property type="protein sequence ID" value="MSU88797.1"/>
    <property type="molecule type" value="Genomic_DNA"/>
</dbReference>
<keyword evidence="3 13" id="KW-0479">Metal-binding</keyword>
<evidence type="ECO:0000256" key="1">
    <source>
        <dbReference type="ARBA" id="ARBA00022559"/>
    </source>
</evidence>
<keyword evidence="4 13" id="KW-0560">Oxidoreductase</keyword>
<dbReference type="InterPro" id="IPR002016">
    <property type="entry name" value="Haem_peroxidase"/>
</dbReference>
<dbReference type="PRINTS" id="PR00458">
    <property type="entry name" value="PEROXIDASE"/>
</dbReference>
<proteinExistence type="inferred from homology"/>
<dbReference type="CDD" id="cd00649">
    <property type="entry name" value="catalase_peroxidase_1"/>
    <property type="match status" value="1"/>
</dbReference>
<dbReference type="Proteomes" id="UP000474957">
    <property type="component" value="Unassembled WGS sequence"/>
</dbReference>
<dbReference type="GO" id="GO:0004096">
    <property type="term" value="F:catalase activity"/>
    <property type="evidence" value="ECO:0007669"/>
    <property type="project" value="UniProtKB-UniRule"/>
</dbReference>
<evidence type="ECO:0000256" key="5">
    <source>
        <dbReference type="ARBA" id="ARBA00023004"/>
    </source>
</evidence>
<dbReference type="RefSeq" id="WP_154445170.1">
    <property type="nucleotide sequence ID" value="NZ_WIND01000002.1"/>
</dbReference>
<name>A0A6L5YX49_9RHOB</name>
<reference evidence="16 17" key="1">
    <citation type="submission" date="2019-10" db="EMBL/GenBank/DDBJ databases">
        <title>Cognatihalovulum marinum gen. nov. sp. nov., a new member of the family Rhodobacteraceae isolated from deep seawater of the Northwest Indian Ocean.</title>
        <authorList>
            <person name="Ruan C."/>
            <person name="Wang J."/>
            <person name="Zheng X."/>
            <person name="Song L."/>
            <person name="Zhu Y."/>
            <person name="Huang Y."/>
            <person name="Lu Z."/>
            <person name="Du W."/>
            <person name="Huang L."/>
            <person name="Dai X."/>
        </authorList>
    </citation>
    <scope>NUCLEOTIDE SEQUENCE [LARGE SCALE GENOMIC DNA]</scope>
    <source>
        <strain evidence="16 17">2CG4</strain>
    </source>
</reference>
<feature type="active site" description="Proton acceptor" evidence="13">
    <location>
        <position position="95"/>
    </location>
</feature>
<keyword evidence="6 13" id="KW-0376">Hydrogen peroxide</keyword>
<keyword evidence="1 13" id="KW-0575">Peroxidase</keyword>
<comment type="caution">
    <text evidence="16">The sequence shown here is derived from an EMBL/GenBank/DDBJ whole genome shotgun (WGS) entry which is preliminary data.</text>
</comment>
<dbReference type="NCBIfam" id="TIGR00198">
    <property type="entry name" value="cat_per_HPI"/>
    <property type="match status" value="1"/>
</dbReference>
<comment type="caution">
    <text evidence="13">Lacks conserved residue(s) required for the propagation of feature annotation.</text>
</comment>
<feature type="site" description="Transition state stabilizer" evidence="13">
    <location>
        <position position="91"/>
    </location>
</feature>
<comment type="subunit">
    <text evidence="13">Homodimer or homotetramer.</text>
</comment>